<dbReference type="Proteomes" id="UP000324222">
    <property type="component" value="Unassembled WGS sequence"/>
</dbReference>
<name>A0A5B7K8I1_PORTR</name>
<sequence>MIQENLSPEKHISKIFGRSYKMLTNIRVASQYMDKDMMKKIITSMIPPRLKYAAVDIRKFGKDTEDCYKDGAGIKGPNI</sequence>
<evidence type="ECO:0000313" key="1">
    <source>
        <dbReference type="EMBL" id="MPD02924.1"/>
    </source>
</evidence>
<comment type="caution">
    <text evidence="1">The sequence shown here is derived from an EMBL/GenBank/DDBJ whole genome shotgun (WGS) entry which is preliminary data.</text>
</comment>
<reference evidence="1 2" key="1">
    <citation type="submission" date="2019-05" db="EMBL/GenBank/DDBJ databases">
        <title>Another draft genome of Portunus trituberculatus and its Hox gene families provides insights of decapod evolution.</title>
        <authorList>
            <person name="Jeong J.-H."/>
            <person name="Song I."/>
            <person name="Kim S."/>
            <person name="Choi T."/>
            <person name="Kim D."/>
            <person name="Ryu S."/>
            <person name="Kim W."/>
        </authorList>
    </citation>
    <scope>NUCLEOTIDE SEQUENCE [LARGE SCALE GENOMIC DNA]</scope>
    <source>
        <tissue evidence="1">Muscle</tissue>
    </source>
</reference>
<keyword evidence="2" id="KW-1185">Reference proteome</keyword>
<accession>A0A5B7K8I1</accession>
<gene>
    <name evidence="1" type="ORF">E2C01_098533</name>
</gene>
<protein>
    <submittedName>
        <fullName evidence="1">Uncharacterized protein</fullName>
    </submittedName>
</protein>
<evidence type="ECO:0000313" key="2">
    <source>
        <dbReference type="Proteomes" id="UP000324222"/>
    </source>
</evidence>
<organism evidence="1 2">
    <name type="scientific">Portunus trituberculatus</name>
    <name type="common">Swimming crab</name>
    <name type="synonym">Neptunus trituberculatus</name>
    <dbReference type="NCBI Taxonomy" id="210409"/>
    <lineage>
        <taxon>Eukaryota</taxon>
        <taxon>Metazoa</taxon>
        <taxon>Ecdysozoa</taxon>
        <taxon>Arthropoda</taxon>
        <taxon>Crustacea</taxon>
        <taxon>Multicrustacea</taxon>
        <taxon>Malacostraca</taxon>
        <taxon>Eumalacostraca</taxon>
        <taxon>Eucarida</taxon>
        <taxon>Decapoda</taxon>
        <taxon>Pleocyemata</taxon>
        <taxon>Brachyura</taxon>
        <taxon>Eubrachyura</taxon>
        <taxon>Portunoidea</taxon>
        <taxon>Portunidae</taxon>
        <taxon>Portuninae</taxon>
        <taxon>Portunus</taxon>
    </lineage>
</organism>
<dbReference type="AlphaFoldDB" id="A0A5B7K8I1"/>
<proteinExistence type="predicted"/>
<dbReference type="EMBL" id="VSRR010133787">
    <property type="protein sequence ID" value="MPD02924.1"/>
    <property type="molecule type" value="Genomic_DNA"/>
</dbReference>